<dbReference type="Proteomes" id="UP000632154">
    <property type="component" value="Unassembled WGS sequence"/>
</dbReference>
<evidence type="ECO:0000313" key="1">
    <source>
        <dbReference type="EMBL" id="GHF96445.1"/>
    </source>
</evidence>
<name>A0ABQ3JYZ9_9DEIO</name>
<gene>
    <name evidence="1" type="ORF">GCM10017783_05400</name>
</gene>
<sequence>MAQNFTALGPDFSQLPGAQYKTPPGRLGWRTTVLFLTLALPSAALACSPSLPTIPWETGAAPEHWQTRSCAPDWQAKAGEFGQVSCYRLPAGTSATRIIQDAWHTAPDQLLSKRLGPQHLRLTRTFGSEEMLDIHDKGRAGVFVNFLQRGSAQEYVRRQLRQVALKAESSGTAVGPRHAWLRLLLGDERPDCREFAPLDTRLVADCRVEWRSMRSEDMTGGGITEKTAPLLVFRWQPSVQAMNRPPYAAYLADSGVCGSISVLGLRPQDYAEVWPL</sequence>
<accession>A0ABQ3JYZ9</accession>
<protein>
    <submittedName>
        <fullName evidence="1">Uncharacterized protein</fullName>
    </submittedName>
</protein>
<evidence type="ECO:0000313" key="2">
    <source>
        <dbReference type="Proteomes" id="UP000632154"/>
    </source>
</evidence>
<proteinExistence type="predicted"/>
<reference evidence="2" key="1">
    <citation type="journal article" date="2019" name="Int. J. Syst. Evol. Microbiol.">
        <title>The Global Catalogue of Microorganisms (GCM) 10K type strain sequencing project: providing services to taxonomists for standard genome sequencing and annotation.</title>
        <authorList>
            <consortium name="The Broad Institute Genomics Platform"/>
            <consortium name="The Broad Institute Genome Sequencing Center for Infectious Disease"/>
            <person name="Wu L."/>
            <person name="Ma J."/>
        </authorList>
    </citation>
    <scope>NUCLEOTIDE SEQUENCE [LARGE SCALE GENOMIC DNA]</scope>
    <source>
        <strain evidence="2">CGMCC 1.18439</strain>
    </source>
</reference>
<dbReference type="EMBL" id="BNAL01000004">
    <property type="protein sequence ID" value="GHF96445.1"/>
    <property type="molecule type" value="Genomic_DNA"/>
</dbReference>
<organism evidence="1 2">
    <name type="scientific">Deinococcus piscis</name>
    <dbReference type="NCBI Taxonomy" id="394230"/>
    <lineage>
        <taxon>Bacteria</taxon>
        <taxon>Thermotogati</taxon>
        <taxon>Deinococcota</taxon>
        <taxon>Deinococci</taxon>
        <taxon>Deinococcales</taxon>
        <taxon>Deinococcaceae</taxon>
        <taxon>Deinococcus</taxon>
    </lineage>
</organism>
<keyword evidence="2" id="KW-1185">Reference proteome</keyword>
<comment type="caution">
    <text evidence="1">The sequence shown here is derived from an EMBL/GenBank/DDBJ whole genome shotgun (WGS) entry which is preliminary data.</text>
</comment>